<feature type="domain" description="AMP-dependent synthetase/ligase" evidence="2">
    <location>
        <begin position="6"/>
        <end position="342"/>
    </location>
</feature>
<evidence type="ECO:0000259" key="2">
    <source>
        <dbReference type="Pfam" id="PF00501"/>
    </source>
</evidence>
<protein>
    <submittedName>
        <fullName evidence="4">Putative fatty-acid-CoA ligase FadD4 (Fatty-acid-CoA synthetase) (Fatty-acid-CoA synthase) [Mycobacterium tuberculosis H37Rv]</fullName>
    </submittedName>
</protein>
<dbReference type="PROSITE" id="PS00455">
    <property type="entry name" value="AMP_BINDING"/>
    <property type="match status" value="1"/>
</dbReference>
<keyword evidence="4" id="KW-0436">Ligase</keyword>
<dbReference type="InterPro" id="IPR000873">
    <property type="entry name" value="AMP-dep_synth/lig_dom"/>
</dbReference>
<dbReference type="EMBL" id="UEGS01000001">
    <property type="protein sequence ID" value="SRX82076.1"/>
    <property type="molecule type" value="Genomic_DNA"/>
</dbReference>
<dbReference type="Pfam" id="PF13193">
    <property type="entry name" value="AMP-binding_C"/>
    <property type="match status" value="1"/>
</dbReference>
<dbReference type="InterPro" id="IPR025110">
    <property type="entry name" value="AMP-bd_C"/>
</dbReference>
<evidence type="ECO:0000259" key="3">
    <source>
        <dbReference type="Pfam" id="PF13193"/>
    </source>
</evidence>
<dbReference type="InterPro" id="IPR020845">
    <property type="entry name" value="AMP-binding_CS"/>
</dbReference>
<dbReference type="STRING" id="39692.BST38_12910"/>
<dbReference type="Proteomes" id="UP000252008">
    <property type="component" value="Unassembled WGS sequence"/>
</dbReference>
<gene>
    <name evidence="4" type="ORF">MPP7335_03834</name>
</gene>
<dbReference type="Pfam" id="PF00501">
    <property type="entry name" value="AMP-binding"/>
    <property type="match status" value="1"/>
</dbReference>
<dbReference type="Gene3D" id="3.30.300.30">
    <property type="match status" value="1"/>
</dbReference>
<dbReference type="PANTHER" id="PTHR43767:SF1">
    <property type="entry name" value="NONRIBOSOMAL PEPTIDE SYNTHASE PES1 (EUROFUNG)-RELATED"/>
    <property type="match status" value="1"/>
</dbReference>
<reference evidence="4 5" key="1">
    <citation type="submission" date="2018-05" db="EMBL/GenBank/DDBJ databases">
        <authorList>
            <consortium name="IHU Genomes"/>
        </authorList>
    </citation>
    <scope>NUCLEOTIDE SEQUENCE [LARGE SCALE GENOMIC DNA]</scope>
    <source>
        <strain evidence="4 5">P7335</strain>
    </source>
</reference>
<keyword evidence="5" id="KW-1185">Reference proteome</keyword>
<feature type="domain" description="AMP-binding enzyme C-terminal" evidence="3">
    <location>
        <begin position="400"/>
        <end position="478"/>
    </location>
</feature>
<dbReference type="SUPFAM" id="SSF56801">
    <property type="entry name" value="Acetyl-CoA synthetase-like"/>
    <property type="match status" value="1"/>
</dbReference>
<dbReference type="InterPro" id="IPR050237">
    <property type="entry name" value="ATP-dep_AMP-bd_enzyme"/>
</dbReference>
<evidence type="ECO:0000313" key="4">
    <source>
        <dbReference type="EMBL" id="SRX82076.1"/>
    </source>
</evidence>
<evidence type="ECO:0000256" key="1">
    <source>
        <dbReference type="SAM" id="MobiDB-lite"/>
    </source>
</evidence>
<sequence length="504" mass="54974">MILHPSGRRVTFGELDAAANRLGHFLRRHGLVAGDTVAVLMENNEHIHAAMWAARRCGFYFTLVNTHLTAREAAYVAEDSGARAILSSHALRDLCAELEGHLRLPDPALIADGDLAGWQRYPDCVFGEPDTDIVGQPEGQLLQYSAGSTGQPKGIRRPLQSETGTRPSLPTPVFQALGVSDTSVYLSPAPTYHTAPAMWTMSAQAVGATTVMMESFDAEGALECIERYRVTHAQFVPTMFVRMLRLPDDVRGRYDLSSLERVIHAAAPCPPAIKHQMIDWWGPIIDEYYGSSEGAGISLITAEEWLKRPGSVGRPILGRPHILDDAGDELPARQVGDVYFEGGYPFEYLNDADKTAASRSAEGWVTVGDVGYVDEDGYLYLTDRRHNMIISGGVNIYPQEIENVLISHPAVADVAVFGVPDDDLGQTVMAAVELVDPASDHDAAADELQAWARAHLAPHKCPRHIAFEGRLPRTDAGKLYKRRLVDRYGAATSGAGGRDDSPQK</sequence>
<feature type="region of interest" description="Disordered" evidence="1">
    <location>
        <begin position="145"/>
        <end position="168"/>
    </location>
</feature>
<proteinExistence type="predicted"/>
<dbReference type="GO" id="GO:0016878">
    <property type="term" value="F:acid-thiol ligase activity"/>
    <property type="evidence" value="ECO:0007669"/>
    <property type="project" value="UniProtKB-ARBA"/>
</dbReference>
<dbReference type="InterPro" id="IPR045851">
    <property type="entry name" value="AMP-bd_C_sf"/>
</dbReference>
<organism evidence="4 5">
    <name type="scientific">Mycolicibacterium parafortuitum</name>
    <name type="common">Mycobacterium parafortuitum</name>
    <dbReference type="NCBI Taxonomy" id="39692"/>
    <lineage>
        <taxon>Bacteria</taxon>
        <taxon>Bacillati</taxon>
        <taxon>Actinomycetota</taxon>
        <taxon>Actinomycetes</taxon>
        <taxon>Mycobacteriales</taxon>
        <taxon>Mycobacteriaceae</taxon>
        <taxon>Mycolicibacterium</taxon>
    </lineage>
</organism>
<dbReference type="AlphaFoldDB" id="A0A375YLR6"/>
<dbReference type="InterPro" id="IPR042099">
    <property type="entry name" value="ANL_N_sf"/>
</dbReference>
<dbReference type="Gene3D" id="3.40.50.12780">
    <property type="entry name" value="N-terminal domain of ligase-like"/>
    <property type="match status" value="1"/>
</dbReference>
<accession>A0A375YLR6</accession>
<evidence type="ECO:0000313" key="5">
    <source>
        <dbReference type="Proteomes" id="UP000252008"/>
    </source>
</evidence>
<dbReference type="PANTHER" id="PTHR43767">
    <property type="entry name" value="LONG-CHAIN-FATTY-ACID--COA LIGASE"/>
    <property type="match status" value="1"/>
</dbReference>
<name>A0A375YLR6_MYCPF</name>